<gene>
    <name evidence="3" type="ORF">ISF26_22815</name>
</gene>
<evidence type="ECO:0000259" key="2">
    <source>
        <dbReference type="Pfam" id="PF04432"/>
    </source>
</evidence>
<evidence type="ECO:0000259" key="1">
    <source>
        <dbReference type="Pfam" id="PF04422"/>
    </source>
</evidence>
<dbReference type="InterPro" id="IPR007516">
    <property type="entry name" value="Co_F420_Hydgase/DH_bsu_N"/>
</dbReference>
<dbReference type="InterPro" id="IPR007525">
    <property type="entry name" value="FrhB_FdhB_C"/>
</dbReference>
<keyword evidence="4" id="KW-1185">Reference proteome</keyword>
<dbReference type="Pfam" id="PF04432">
    <property type="entry name" value="FrhB_FdhB_C"/>
    <property type="match status" value="1"/>
</dbReference>
<dbReference type="Pfam" id="PF04422">
    <property type="entry name" value="FrhB_FdhB_N"/>
    <property type="match status" value="1"/>
</dbReference>
<dbReference type="RefSeq" id="WP_230841583.1">
    <property type="nucleotide sequence ID" value="NZ_CP063845.1"/>
</dbReference>
<dbReference type="InterPro" id="IPR045220">
    <property type="entry name" value="FRHB/FDHB/HCAR-like"/>
</dbReference>
<proteinExistence type="predicted"/>
<reference evidence="3 4" key="1">
    <citation type="journal article" date="2021" name="Genome Biol. Evol.">
        <title>Complete Genome Sequencing of a Novel Gloeobacter Species from a Waterfall Cave in Mexico.</title>
        <authorList>
            <person name="Saw J.H."/>
            <person name="Cardona T."/>
            <person name="Montejano G."/>
        </authorList>
    </citation>
    <scope>NUCLEOTIDE SEQUENCE [LARGE SCALE GENOMIC DNA]</scope>
    <source>
        <strain evidence="3">MG652769</strain>
    </source>
</reference>
<dbReference type="PANTHER" id="PTHR31332">
    <property type="entry name" value="7-HYDROXYMETHYL CHLOROPHYLL A REDUCTASE, CHLOROPLASTIC"/>
    <property type="match status" value="1"/>
</dbReference>
<dbReference type="EMBL" id="CP063845">
    <property type="protein sequence ID" value="UFP94537.1"/>
    <property type="molecule type" value="Genomic_DNA"/>
</dbReference>
<evidence type="ECO:0000313" key="3">
    <source>
        <dbReference type="EMBL" id="UFP94537.1"/>
    </source>
</evidence>
<organism evidence="3 4">
    <name type="scientific">Gloeobacter morelensis MG652769</name>
    <dbReference type="NCBI Taxonomy" id="2781736"/>
    <lineage>
        <taxon>Bacteria</taxon>
        <taxon>Bacillati</taxon>
        <taxon>Cyanobacteriota</taxon>
        <taxon>Cyanophyceae</taxon>
        <taxon>Gloeobacterales</taxon>
        <taxon>Gloeobacteraceae</taxon>
        <taxon>Gloeobacter</taxon>
        <taxon>Gloeobacter morelensis</taxon>
    </lineage>
</organism>
<feature type="domain" description="Coenzyme F420 hydrogenase/dehydrogenase beta subunit C-terminal" evidence="2">
    <location>
        <begin position="153"/>
        <end position="294"/>
    </location>
</feature>
<dbReference type="PANTHER" id="PTHR31332:SF0">
    <property type="entry name" value="7-HYDROXYMETHYL CHLOROPHYLL A REDUCTASE, CHLOROPLASTIC"/>
    <property type="match status" value="1"/>
</dbReference>
<sequence>MTQAPIGPAYPLLQNRTCSNCGLCFHSQFEAHVEEICPFEDDRVSGREAQLHGRSRRLSGDELYFGVFRSMHAARLGTPRPDSQTGGAVSTLLERLLDSGKVEAVLTTRRNPDNTGTPVLVRNAAELAHTGGSRWDLAPILDLVPEVKRQGIRRLAVVGVGCQVSALRAIEAQLGLEKLYVVGLVCTDNMTFANWQRLIKTTSRSPLTVKKLEFMADFRIWFWHENGAIEKVSYFEMPMDKLRGCFPQACLSCFDQTNGLADLSVGYMAADIGWQWFLVRNEQGEALFNLLRDDLEIGRFTDRGNRTEAMKQILRYLGKPAITLPSLLAQLFTWQVEHFGPRGLEFARLAVENKQTRNWHYLKTHRPDKLKKLIPRHVQAMLDQYRLK</sequence>
<dbReference type="Proteomes" id="UP001054846">
    <property type="component" value="Chromosome"/>
</dbReference>
<feature type="domain" description="Coenzyme F420 hydrogenase/dehydrogenase beta subunit N-terminal" evidence="1">
    <location>
        <begin position="71"/>
        <end position="143"/>
    </location>
</feature>
<name>A0ABY3PM96_9CYAN</name>
<evidence type="ECO:0000313" key="4">
    <source>
        <dbReference type="Proteomes" id="UP001054846"/>
    </source>
</evidence>
<protein>
    <submittedName>
        <fullName evidence="3">Coenzyme F420 hydrogenase/dehydrogenase, beta subunit C-terminal domain</fullName>
    </submittedName>
</protein>
<accession>A0ABY3PM96</accession>